<protein>
    <submittedName>
        <fullName evidence="2">Uncharacterized protein</fullName>
    </submittedName>
</protein>
<proteinExistence type="predicted"/>
<comment type="caution">
    <text evidence="2">The sequence shown here is derived from an EMBL/GenBank/DDBJ whole genome shotgun (WGS) entry which is preliminary data.</text>
</comment>
<evidence type="ECO:0000313" key="2">
    <source>
        <dbReference type="EMBL" id="KAF7826326.1"/>
    </source>
</evidence>
<dbReference type="Proteomes" id="UP000634136">
    <property type="component" value="Unassembled WGS sequence"/>
</dbReference>
<keyword evidence="3" id="KW-1185">Reference proteome</keyword>
<feature type="region of interest" description="Disordered" evidence="1">
    <location>
        <begin position="1"/>
        <end position="42"/>
    </location>
</feature>
<dbReference type="AlphaFoldDB" id="A0A834WP11"/>
<reference evidence="2" key="1">
    <citation type="submission" date="2020-09" db="EMBL/GenBank/DDBJ databases">
        <title>Genome-Enabled Discovery of Anthraquinone Biosynthesis in Senna tora.</title>
        <authorList>
            <person name="Kang S.-H."/>
            <person name="Pandey R.P."/>
            <person name="Lee C.-M."/>
            <person name="Sim J.-S."/>
            <person name="Jeong J.-T."/>
            <person name="Choi B.-S."/>
            <person name="Jung M."/>
            <person name="Ginzburg D."/>
            <person name="Zhao K."/>
            <person name="Won S.Y."/>
            <person name="Oh T.-J."/>
            <person name="Yu Y."/>
            <person name="Kim N.-H."/>
            <person name="Lee O.R."/>
            <person name="Lee T.-H."/>
            <person name="Bashyal P."/>
            <person name="Kim T.-S."/>
            <person name="Lee W.-H."/>
            <person name="Kawkins C."/>
            <person name="Kim C.-K."/>
            <person name="Kim J.S."/>
            <person name="Ahn B.O."/>
            <person name="Rhee S.Y."/>
            <person name="Sohng J.K."/>
        </authorList>
    </citation>
    <scope>NUCLEOTIDE SEQUENCE</scope>
    <source>
        <tissue evidence="2">Leaf</tissue>
    </source>
</reference>
<organism evidence="2 3">
    <name type="scientific">Senna tora</name>
    <dbReference type="NCBI Taxonomy" id="362788"/>
    <lineage>
        <taxon>Eukaryota</taxon>
        <taxon>Viridiplantae</taxon>
        <taxon>Streptophyta</taxon>
        <taxon>Embryophyta</taxon>
        <taxon>Tracheophyta</taxon>
        <taxon>Spermatophyta</taxon>
        <taxon>Magnoliopsida</taxon>
        <taxon>eudicotyledons</taxon>
        <taxon>Gunneridae</taxon>
        <taxon>Pentapetalae</taxon>
        <taxon>rosids</taxon>
        <taxon>fabids</taxon>
        <taxon>Fabales</taxon>
        <taxon>Fabaceae</taxon>
        <taxon>Caesalpinioideae</taxon>
        <taxon>Cassia clade</taxon>
        <taxon>Senna</taxon>
    </lineage>
</organism>
<dbReference type="EMBL" id="JAAIUW010000006">
    <property type="protein sequence ID" value="KAF7826326.1"/>
    <property type="molecule type" value="Genomic_DNA"/>
</dbReference>
<evidence type="ECO:0000313" key="3">
    <source>
        <dbReference type="Proteomes" id="UP000634136"/>
    </source>
</evidence>
<name>A0A834WP11_9FABA</name>
<accession>A0A834WP11</accession>
<gene>
    <name evidence="2" type="ORF">G2W53_017490</name>
</gene>
<feature type="compositionally biased region" description="Basic and acidic residues" evidence="1">
    <location>
        <begin position="1"/>
        <end position="11"/>
    </location>
</feature>
<evidence type="ECO:0000256" key="1">
    <source>
        <dbReference type="SAM" id="MobiDB-lite"/>
    </source>
</evidence>
<sequence>MDSKNLTDKTKQALTPRLNLPSTKRSKGHESENEANHYVTPDNLKFSQRSALSGLTNVTQSQQISLPHNSPITHNYFYPGYQTYMPPHIGFTPLVLSPDVTISKTPVTKKGHVLAVHHNIVKKSVKLFNVRLPPASH</sequence>